<dbReference type="AlphaFoldDB" id="A0A8J5LIU2"/>
<dbReference type="PANTHER" id="PTHR13052">
    <property type="entry name" value="NFRKB-RELATED"/>
    <property type="match status" value="1"/>
</dbReference>
<feature type="compositionally biased region" description="Basic and acidic residues" evidence="1">
    <location>
        <begin position="1"/>
        <end position="38"/>
    </location>
</feature>
<evidence type="ECO:0000313" key="2">
    <source>
        <dbReference type="EMBL" id="KAG6513693.1"/>
    </source>
</evidence>
<feature type="compositionally biased region" description="Polar residues" evidence="1">
    <location>
        <begin position="53"/>
        <end position="73"/>
    </location>
</feature>
<proteinExistence type="predicted"/>
<organism evidence="2 3">
    <name type="scientific">Zingiber officinale</name>
    <name type="common">Ginger</name>
    <name type="synonym">Amomum zingiber</name>
    <dbReference type="NCBI Taxonomy" id="94328"/>
    <lineage>
        <taxon>Eukaryota</taxon>
        <taxon>Viridiplantae</taxon>
        <taxon>Streptophyta</taxon>
        <taxon>Embryophyta</taxon>
        <taxon>Tracheophyta</taxon>
        <taxon>Spermatophyta</taxon>
        <taxon>Magnoliopsida</taxon>
        <taxon>Liliopsida</taxon>
        <taxon>Zingiberales</taxon>
        <taxon>Zingiberaceae</taxon>
        <taxon>Zingiber</taxon>
    </lineage>
</organism>
<evidence type="ECO:0000256" key="1">
    <source>
        <dbReference type="SAM" id="MobiDB-lite"/>
    </source>
</evidence>
<dbReference type="GO" id="GO:0031011">
    <property type="term" value="C:Ino80 complex"/>
    <property type="evidence" value="ECO:0007669"/>
    <property type="project" value="InterPro"/>
</dbReference>
<keyword evidence="3" id="KW-1185">Reference proteome</keyword>
<gene>
    <name evidence="2" type="ORF">ZIOFF_024029</name>
</gene>
<comment type="caution">
    <text evidence="2">The sequence shown here is derived from an EMBL/GenBank/DDBJ whole genome shotgun (WGS) entry which is preliminary data.</text>
</comment>
<dbReference type="PANTHER" id="PTHR13052:SF2">
    <property type="entry name" value="NUCLEAR FACTOR KAPPA-B-BINDING PROTEIN"/>
    <property type="match status" value="1"/>
</dbReference>
<dbReference type="Proteomes" id="UP000734854">
    <property type="component" value="Unassembled WGS sequence"/>
</dbReference>
<sequence>MRRGENKLEEAKTNAIARSKELGGHGKRAIETKSRGRDGSVGGDNEFEGTGDRGNNSDGYTKNKQGSLATSTEEANDLTISKRELRPDMDADDTDIYMSYIKVSKTQHQLVMNLKQSADGIQYKLLGRLLGDLNSFHVYPYITFEEEEKQKLHEHWLQMANKDLPAAFEVAGQRKMGREQMRKSLELELTEKIKILFVKDNKIQSIESTAREPTCDGDHRNQHTPDEIIRFKDNSTDEHLLDQITSLKSDMETSPIVVGQEVDEALQTEDHYSPLCLSVDNQNPSNTIMEVAGSSQTSAKNMWQSASISNSYYSTTENGGYTSIGQLSLGHPQLSIEHPTNIIGLGREIIEAEHGELMPTTFNADQRASLFSSYNQSEMLSAFPKKPRIISYPQQHINGIKEPVSQFLMTHDGLPESSMVSTQLQGAQQLEQRGPGEQDAYMHHITSKSLYSDSCPDQAFTSVEQLNFPSIQSSMDTGTLGLNWFRDDGQTYNNWSNIDPSGGGQCLADASNTEGSLYNVLSSKFPTCPSYSNSSSEQYLQPRNFGANSNAQNIYGYVQHQPVNPSSHQAVAVNNLSWMNYAQQNSSLHNPLGRPLQRSWNK</sequence>
<evidence type="ECO:0000313" key="3">
    <source>
        <dbReference type="Proteomes" id="UP000734854"/>
    </source>
</evidence>
<name>A0A8J5LIU2_ZINOF</name>
<protein>
    <submittedName>
        <fullName evidence="2">Uncharacterized protein</fullName>
    </submittedName>
</protein>
<dbReference type="InterPro" id="IPR024867">
    <property type="entry name" value="NFRKB"/>
</dbReference>
<accession>A0A8J5LIU2</accession>
<dbReference type="EMBL" id="JACMSC010000007">
    <property type="protein sequence ID" value="KAG6513693.1"/>
    <property type="molecule type" value="Genomic_DNA"/>
</dbReference>
<reference evidence="2 3" key="1">
    <citation type="submission" date="2020-08" db="EMBL/GenBank/DDBJ databases">
        <title>Plant Genome Project.</title>
        <authorList>
            <person name="Zhang R.-G."/>
        </authorList>
    </citation>
    <scope>NUCLEOTIDE SEQUENCE [LARGE SCALE GENOMIC DNA]</scope>
    <source>
        <tissue evidence="2">Rhizome</tissue>
    </source>
</reference>
<feature type="region of interest" description="Disordered" evidence="1">
    <location>
        <begin position="1"/>
        <end position="86"/>
    </location>
</feature>